<dbReference type="AlphaFoldDB" id="A0A517SLB5"/>
<dbReference type="SUPFAM" id="SSF53300">
    <property type="entry name" value="vWA-like"/>
    <property type="match status" value="1"/>
</dbReference>
<dbReference type="RefSeq" id="WP_145034320.1">
    <property type="nucleotide sequence ID" value="NZ_CP036271.1"/>
</dbReference>
<name>A0A517SLB5_9PLAN</name>
<dbReference type="KEGG" id="ccos:Pan44_49740"/>
<dbReference type="InterPro" id="IPR002035">
    <property type="entry name" value="VWF_A"/>
</dbReference>
<evidence type="ECO:0000313" key="3">
    <source>
        <dbReference type="EMBL" id="QDT56912.1"/>
    </source>
</evidence>
<gene>
    <name evidence="3" type="ORF">Pan44_49740</name>
</gene>
<feature type="compositionally biased region" description="Polar residues" evidence="1">
    <location>
        <begin position="588"/>
        <end position="601"/>
    </location>
</feature>
<keyword evidence="4" id="KW-1185">Reference proteome</keyword>
<dbReference type="PROSITE" id="PS50234">
    <property type="entry name" value="VWFA"/>
    <property type="match status" value="1"/>
</dbReference>
<dbReference type="InParanoid" id="A0A517SLB5"/>
<evidence type="ECO:0000259" key="2">
    <source>
        <dbReference type="PROSITE" id="PS50234"/>
    </source>
</evidence>
<dbReference type="EMBL" id="CP036271">
    <property type="protein sequence ID" value="QDT56912.1"/>
    <property type="molecule type" value="Genomic_DNA"/>
</dbReference>
<feature type="domain" description="VWFA" evidence="2">
    <location>
        <begin position="159"/>
        <end position="297"/>
    </location>
</feature>
<dbReference type="Pfam" id="PF00092">
    <property type="entry name" value="VWA"/>
    <property type="match status" value="1"/>
</dbReference>
<evidence type="ECO:0000256" key="1">
    <source>
        <dbReference type="SAM" id="MobiDB-lite"/>
    </source>
</evidence>
<reference evidence="3 4" key="1">
    <citation type="submission" date="2019-02" db="EMBL/GenBank/DDBJ databases">
        <title>Deep-cultivation of Planctomycetes and their phenomic and genomic characterization uncovers novel biology.</title>
        <authorList>
            <person name="Wiegand S."/>
            <person name="Jogler M."/>
            <person name="Boedeker C."/>
            <person name="Pinto D."/>
            <person name="Vollmers J."/>
            <person name="Rivas-Marin E."/>
            <person name="Kohn T."/>
            <person name="Peeters S.H."/>
            <person name="Heuer A."/>
            <person name="Rast P."/>
            <person name="Oberbeckmann S."/>
            <person name="Bunk B."/>
            <person name="Jeske O."/>
            <person name="Meyerdierks A."/>
            <person name="Storesund J.E."/>
            <person name="Kallscheuer N."/>
            <person name="Luecker S."/>
            <person name="Lage O.M."/>
            <person name="Pohl T."/>
            <person name="Merkel B.J."/>
            <person name="Hornburger P."/>
            <person name="Mueller R.-W."/>
            <person name="Bruemmer F."/>
            <person name="Labrenz M."/>
            <person name="Spormann A.M."/>
            <person name="Op den Camp H."/>
            <person name="Overmann J."/>
            <person name="Amann R."/>
            <person name="Jetten M.S.M."/>
            <person name="Mascher T."/>
            <person name="Medema M.H."/>
            <person name="Devos D.P."/>
            <person name="Kaster A.-K."/>
            <person name="Ovreas L."/>
            <person name="Rohde M."/>
            <person name="Galperin M.Y."/>
            <person name="Jogler C."/>
        </authorList>
    </citation>
    <scope>NUCLEOTIDE SEQUENCE [LARGE SCALE GENOMIC DNA]</scope>
    <source>
        <strain evidence="3 4">Pan44</strain>
    </source>
</reference>
<proteinExistence type="predicted"/>
<dbReference type="InterPro" id="IPR036465">
    <property type="entry name" value="vWFA_dom_sf"/>
</dbReference>
<sequence>MSKQLASVPAIGVSLLVNLSMLIPLNFVLMSAESSEPVAEITSLADEVGQEELSFESMIPTSSSQSGDGSSDGAGLAGGTLVAAADVAGTGPAIEERIEAVVIPDAPRIAATIPLPSDARLTAKVAIRGTSDKVVGGVQGTMDRITHEIRQSLEERQTLVMWMFDASGSLKDRRNAVTERFENIYKQLSDGGPTDGLYTAVVSYGEKTELITPDPVKDIKSIIQPIRHMKVDESGIENVFTAVRLAVDKWKQFKRTDGKWNKVMFIVTDERGDDAESQLEDVISLCKRSGVRVYVVGNAAVFGQKLGYVRWKYEDGFEEDIEVDQGPESAFPEGLQLPNWGGGDWRTGRISASYGPYALTRLCAETGGRYLITDDTHRRQYDADVMREYAPDYRPVRIQETEISKNVAKVALVRAAEMTLQGERFEVPQLEFPAENDNRLREEVNKAQMPVAKVFYRIDELFKVLKDAEKARNTIKEPRWRASFDLAMGRLLAMHARYDGYNRMLADMKVSPKTFKDPKNNVWRIVPSKEIDIAKVGPLVKQRGDAAKVYLSRVIDEHPGTPWADLAARELRTEIGWAWQEGFRDPTGNGQMARNGANNTPRLLLADENRPQQMQRPREEKERVKPKL</sequence>
<accession>A0A517SLB5</accession>
<dbReference type="Proteomes" id="UP000315700">
    <property type="component" value="Chromosome"/>
</dbReference>
<dbReference type="OrthoDB" id="239512at2"/>
<organism evidence="3 4">
    <name type="scientific">Caulifigura coniformis</name>
    <dbReference type="NCBI Taxonomy" id="2527983"/>
    <lineage>
        <taxon>Bacteria</taxon>
        <taxon>Pseudomonadati</taxon>
        <taxon>Planctomycetota</taxon>
        <taxon>Planctomycetia</taxon>
        <taxon>Planctomycetales</taxon>
        <taxon>Planctomycetaceae</taxon>
        <taxon>Caulifigura</taxon>
    </lineage>
</organism>
<protein>
    <recommendedName>
        <fullName evidence="2">VWFA domain-containing protein</fullName>
    </recommendedName>
</protein>
<evidence type="ECO:0000313" key="4">
    <source>
        <dbReference type="Proteomes" id="UP000315700"/>
    </source>
</evidence>
<dbReference type="CDD" id="cd00198">
    <property type="entry name" value="vWFA"/>
    <property type="match status" value="1"/>
</dbReference>
<dbReference type="Gene3D" id="3.40.50.410">
    <property type="entry name" value="von Willebrand factor, type A domain"/>
    <property type="match status" value="1"/>
</dbReference>
<feature type="region of interest" description="Disordered" evidence="1">
    <location>
        <begin position="582"/>
        <end position="628"/>
    </location>
</feature>
<feature type="compositionally biased region" description="Basic and acidic residues" evidence="1">
    <location>
        <begin position="605"/>
        <end position="628"/>
    </location>
</feature>